<dbReference type="PANTHER" id="PTHR11364">
    <property type="entry name" value="THIOSULFATE SULFERTANSFERASE"/>
    <property type="match status" value="1"/>
</dbReference>
<dbReference type="GO" id="GO:0005739">
    <property type="term" value="C:mitochondrion"/>
    <property type="evidence" value="ECO:0007669"/>
    <property type="project" value="TreeGrafter"/>
</dbReference>
<dbReference type="InterPro" id="IPR001763">
    <property type="entry name" value="Rhodanese-like_dom"/>
</dbReference>
<feature type="domain" description="Rhodanese" evidence="3">
    <location>
        <begin position="38"/>
        <end position="136"/>
    </location>
</feature>
<dbReference type="FunCoup" id="A0A1X7V6C7">
    <property type="interactions" value="583"/>
</dbReference>
<proteinExistence type="predicted"/>
<keyword evidence="5" id="KW-1185">Reference proteome</keyword>
<dbReference type="Pfam" id="PF00581">
    <property type="entry name" value="Rhodanese"/>
    <property type="match status" value="2"/>
</dbReference>
<evidence type="ECO:0000313" key="4">
    <source>
        <dbReference type="EnsemblMetazoa" id="Aqu2.1.35536_001"/>
    </source>
</evidence>
<accession>A0A1X7V6C7</accession>
<gene>
    <name evidence="4" type="primary">100633040</name>
</gene>
<reference evidence="5" key="1">
    <citation type="journal article" date="2010" name="Nature">
        <title>The Amphimedon queenslandica genome and the evolution of animal complexity.</title>
        <authorList>
            <person name="Srivastava M."/>
            <person name="Simakov O."/>
            <person name="Chapman J."/>
            <person name="Fahey B."/>
            <person name="Gauthier M.E."/>
            <person name="Mitros T."/>
            <person name="Richards G.S."/>
            <person name="Conaco C."/>
            <person name="Dacre M."/>
            <person name="Hellsten U."/>
            <person name="Larroux C."/>
            <person name="Putnam N.H."/>
            <person name="Stanke M."/>
            <person name="Adamska M."/>
            <person name="Darling A."/>
            <person name="Degnan S.M."/>
            <person name="Oakley T.H."/>
            <person name="Plachetzki D.C."/>
            <person name="Zhai Y."/>
            <person name="Adamski M."/>
            <person name="Calcino A."/>
            <person name="Cummins S.F."/>
            <person name="Goodstein D.M."/>
            <person name="Harris C."/>
            <person name="Jackson D.J."/>
            <person name="Leys S.P."/>
            <person name="Shu S."/>
            <person name="Woodcroft B.J."/>
            <person name="Vervoort M."/>
            <person name="Kosik K.S."/>
            <person name="Manning G."/>
            <person name="Degnan B.M."/>
            <person name="Rokhsar D.S."/>
        </authorList>
    </citation>
    <scope>NUCLEOTIDE SEQUENCE [LARGE SCALE GENOMIC DNA]</scope>
</reference>
<dbReference type="CDD" id="cd01449">
    <property type="entry name" value="TST_Repeat_2"/>
    <property type="match status" value="1"/>
</dbReference>
<dbReference type="GO" id="GO:0004792">
    <property type="term" value="F:thiosulfate-cyanide sulfurtransferase activity"/>
    <property type="evidence" value="ECO:0007669"/>
    <property type="project" value="TreeGrafter"/>
</dbReference>
<evidence type="ECO:0000256" key="1">
    <source>
        <dbReference type="ARBA" id="ARBA00022679"/>
    </source>
</evidence>
<dbReference type="EnsemblMetazoa" id="Aqu2.1.35536_001">
    <property type="protein sequence ID" value="Aqu2.1.35536_001"/>
    <property type="gene ID" value="Aqu2.1.35536"/>
</dbReference>
<dbReference type="InterPro" id="IPR036873">
    <property type="entry name" value="Rhodanese-like_dom_sf"/>
</dbReference>
<evidence type="ECO:0000313" key="5">
    <source>
        <dbReference type="Proteomes" id="UP000007879"/>
    </source>
</evidence>
<dbReference type="AlphaFoldDB" id="A0A1X7V6C7"/>
<dbReference type="FunFam" id="3.40.250.10:FF:000001">
    <property type="entry name" value="Sulfurtransferase"/>
    <property type="match status" value="1"/>
</dbReference>
<organism evidence="4">
    <name type="scientific">Amphimedon queenslandica</name>
    <name type="common">Sponge</name>
    <dbReference type="NCBI Taxonomy" id="400682"/>
    <lineage>
        <taxon>Eukaryota</taxon>
        <taxon>Metazoa</taxon>
        <taxon>Porifera</taxon>
        <taxon>Demospongiae</taxon>
        <taxon>Heteroscleromorpha</taxon>
        <taxon>Haplosclerida</taxon>
        <taxon>Niphatidae</taxon>
        <taxon>Amphimedon</taxon>
    </lineage>
</organism>
<dbReference type="InParanoid" id="A0A1X7V6C7"/>
<dbReference type="STRING" id="400682.A0A1X7V6C7"/>
<dbReference type="Proteomes" id="UP000007879">
    <property type="component" value="Unassembled WGS sequence"/>
</dbReference>
<evidence type="ECO:0000256" key="2">
    <source>
        <dbReference type="ARBA" id="ARBA00022737"/>
    </source>
</evidence>
<protein>
    <recommendedName>
        <fullName evidence="3">Rhodanese domain-containing protein</fullName>
    </recommendedName>
</protein>
<dbReference type="KEGG" id="aqu:100633040"/>
<evidence type="ECO:0000259" key="3">
    <source>
        <dbReference type="PROSITE" id="PS50206"/>
    </source>
</evidence>
<keyword evidence="2" id="KW-0677">Repeat</keyword>
<dbReference type="Gene3D" id="3.40.250.10">
    <property type="entry name" value="Rhodanese-like domain"/>
    <property type="match status" value="2"/>
</dbReference>
<feature type="domain" description="Rhodanese" evidence="3">
    <location>
        <begin position="167"/>
        <end position="281"/>
    </location>
</feature>
<dbReference type="OrthoDB" id="270167at2759"/>
<dbReference type="SUPFAM" id="SSF52821">
    <property type="entry name" value="Rhodanese/Cell cycle control phosphatase"/>
    <property type="match status" value="2"/>
</dbReference>
<dbReference type="PANTHER" id="PTHR11364:SF27">
    <property type="entry name" value="SULFURTRANSFERASE"/>
    <property type="match status" value="1"/>
</dbReference>
<dbReference type="eggNOG" id="KOG1529">
    <property type="taxonomic scope" value="Eukaryota"/>
</dbReference>
<dbReference type="InterPro" id="IPR045078">
    <property type="entry name" value="TST/MPST-like"/>
</dbReference>
<sequence>MAVSPLVSTVWLRERLLNGIKASLRIVDGSLGGRSALEEYKERRIGEAVFIDIDELSDQNNELPHMLPSANQFSHHVGKLGISNDSHVIIYDNNETFGMFSAARLWWMFKAFGHKNVSILDGGLPRWLSDGLPVEESTVPDTKKLSYHAKIQSHIIRSMKDVEKAIRDGDIQVVDARSNERFDGVAPEPRPGLCSGHMIGSINLPFYNLFDKNSKTFASKNTIEQEFLKAGVDINKPIIATCGSGITACWIAFAAYLLGKEIPVYDGSWTEYAQYGPTDTIKLGVSSNTSS</sequence>
<dbReference type="CDD" id="cd01448">
    <property type="entry name" value="TST_Repeat_1"/>
    <property type="match status" value="1"/>
</dbReference>
<dbReference type="EnsemblMetazoa" id="XM_003385478.3">
    <property type="protein sequence ID" value="XP_003385526.1"/>
    <property type="gene ID" value="LOC100633040"/>
</dbReference>
<keyword evidence="1" id="KW-0808">Transferase</keyword>
<dbReference type="OMA" id="EGSLTEW"/>
<dbReference type="SMART" id="SM00450">
    <property type="entry name" value="RHOD"/>
    <property type="match status" value="2"/>
</dbReference>
<reference evidence="4" key="2">
    <citation type="submission" date="2017-05" db="UniProtKB">
        <authorList>
            <consortium name="EnsemblMetazoa"/>
        </authorList>
    </citation>
    <scope>IDENTIFICATION</scope>
</reference>
<name>A0A1X7V6C7_AMPQE</name>
<dbReference type="PROSITE" id="PS50206">
    <property type="entry name" value="RHODANESE_3"/>
    <property type="match status" value="2"/>
</dbReference>